<dbReference type="EMBL" id="JRPN01000024">
    <property type="protein sequence ID" value="KGT75816.1"/>
    <property type="molecule type" value="Genomic_DNA"/>
</dbReference>
<dbReference type="AlphaFoldDB" id="A0A0A3XRM8"/>
<proteinExistence type="predicted"/>
<protein>
    <submittedName>
        <fullName evidence="2">Uncharacterized protein</fullName>
    </submittedName>
</protein>
<sequence>MDVVTDETRESPETCPTCRRYTETGRQQLALQHRARPLSCIDLSRPLECVIDDLRREMVALRGKLNDVKMGFTGWAEQIAPVEGLLTCGIVSMFNVLEDAREHRQKWENQPEQGNKSHQPEGER</sequence>
<evidence type="ECO:0000256" key="1">
    <source>
        <dbReference type="SAM" id="MobiDB-lite"/>
    </source>
</evidence>
<gene>
    <name evidence="2" type="ORF">MA20_32005</name>
</gene>
<feature type="region of interest" description="Disordered" evidence="1">
    <location>
        <begin position="102"/>
        <end position="124"/>
    </location>
</feature>
<organism evidence="2 3">
    <name type="scientific">Bradyrhizobium japonicum</name>
    <dbReference type="NCBI Taxonomy" id="375"/>
    <lineage>
        <taxon>Bacteria</taxon>
        <taxon>Pseudomonadati</taxon>
        <taxon>Pseudomonadota</taxon>
        <taxon>Alphaproteobacteria</taxon>
        <taxon>Hyphomicrobiales</taxon>
        <taxon>Nitrobacteraceae</taxon>
        <taxon>Bradyrhizobium</taxon>
    </lineage>
</organism>
<accession>A0A0A3XRM8</accession>
<name>A0A0A3XRM8_BRAJP</name>
<dbReference type="Proteomes" id="UP000030377">
    <property type="component" value="Unassembled WGS sequence"/>
</dbReference>
<evidence type="ECO:0000313" key="3">
    <source>
        <dbReference type="Proteomes" id="UP000030377"/>
    </source>
</evidence>
<reference evidence="2 3" key="1">
    <citation type="submission" date="2014-09" db="EMBL/GenBank/DDBJ databases">
        <title>Draft genome of Bradyrhizobium japonicum Is-34.</title>
        <authorList>
            <person name="Tsurumaru H."/>
            <person name="Yamakawa T."/>
            <person name="Hashimoto S."/>
            <person name="Okizaki K."/>
            <person name="Kanesaki Y."/>
            <person name="Yoshikawa H."/>
            <person name="Yajima S."/>
        </authorList>
    </citation>
    <scope>NUCLEOTIDE SEQUENCE [LARGE SCALE GENOMIC DNA]</scope>
    <source>
        <strain evidence="2 3">Is-34</strain>
    </source>
</reference>
<comment type="caution">
    <text evidence="2">The sequence shown here is derived from an EMBL/GenBank/DDBJ whole genome shotgun (WGS) entry which is preliminary data.</text>
</comment>
<evidence type="ECO:0000313" key="2">
    <source>
        <dbReference type="EMBL" id="KGT75816.1"/>
    </source>
</evidence>